<dbReference type="EMBL" id="GIFC01000444">
    <property type="protein sequence ID" value="MXU82527.1"/>
    <property type="molecule type" value="Transcribed_RNA"/>
</dbReference>
<reference evidence="1" key="1">
    <citation type="submission" date="2019-12" db="EMBL/GenBank/DDBJ databases">
        <title>An insight into the sialome of adult female Ixodes ricinus ticks feeding for 6 days.</title>
        <authorList>
            <person name="Perner J."/>
            <person name="Ribeiro J.M.C."/>
        </authorList>
    </citation>
    <scope>NUCLEOTIDE SEQUENCE</scope>
    <source>
        <strain evidence="1">Semi-engorged</strain>
        <tissue evidence="1">Salivary glands</tissue>
    </source>
</reference>
<dbReference type="AlphaFoldDB" id="A0A6B0U011"/>
<evidence type="ECO:0000313" key="1">
    <source>
        <dbReference type="EMBL" id="MXU82527.1"/>
    </source>
</evidence>
<organism evidence="1">
    <name type="scientific">Ixodes ricinus</name>
    <name type="common">Common tick</name>
    <name type="synonym">Acarus ricinus</name>
    <dbReference type="NCBI Taxonomy" id="34613"/>
    <lineage>
        <taxon>Eukaryota</taxon>
        <taxon>Metazoa</taxon>
        <taxon>Ecdysozoa</taxon>
        <taxon>Arthropoda</taxon>
        <taxon>Chelicerata</taxon>
        <taxon>Arachnida</taxon>
        <taxon>Acari</taxon>
        <taxon>Parasitiformes</taxon>
        <taxon>Ixodida</taxon>
        <taxon>Ixodoidea</taxon>
        <taxon>Ixodidae</taxon>
        <taxon>Ixodinae</taxon>
        <taxon>Ixodes</taxon>
    </lineage>
</organism>
<name>A0A6B0U011_IXORI</name>
<protein>
    <submittedName>
        <fullName evidence="1">Putative secreted protein</fullName>
    </submittedName>
</protein>
<proteinExistence type="predicted"/>
<sequence>METLVALALELGAHHGVGQPVGRRRVCVQQRRVQRLVVVVVHRGHMQPIPGHHLGAQHVWQVLLVSDHL</sequence>
<accession>A0A6B0U011</accession>